<name>Q317H1_OLEA2</name>
<sequence length="174" mass="18445">MCNLSLPCRLRAVRTLLCAVMLFLLAGGCGHKTVLPPVAAGGDSVLPAQGQRHRLAVVRTAQALVGVPYRWGGSSPQQGFDCSGLVWWVMRHNGIAVPRMTDGQAQTGTAVAPAQAAAGDIAVFRIGYGGLHTAVISGSGTMVHSPKSGSTVREESYLSRYWLPRLVTVRRILP</sequence>
<proteinExistence type="inferred from homology"/>
<keyword evidence="2" id="KW-0645">Protease</keyword>
<keyword evidence="3" id="KW-0378">Hydrolase</keyword>
<evidence type="ECO:0000256" key="3">
    <source>
        <dbReference type="ARBA" id="ARBA00022801"/>
    </source>
</evidence>
<dbReference type="InterPro" id="IPR038765">
    <property type="entry name" value="Papain-like_cys_pep_sf"/>
</dbReference>
<dbReference type="InterPro" id="IPR000064">
    <property type="entry name" value="NLP_P60_dom"/>
</dbReference>
<dbReference type="PANTHER" id="PTHR47053">
    <property type="entry name" value="MUREIN DD-ENDOPEPTIDASE MEPH-RELATED"/>
    <property type="match status" value="1"/>
</dbReference>
<feature type="domain" description="NlpC/P60" evidence="5">
    <location>
        <begin position="51"/>
        <end position="173"/>
    </location>
</feature>
<dbReference type="InterPro" id="IPR051202">
    <property type="entry name" value="Peptidase_C40"/>
</dbReference>
<dbReference type="GO" id="GO:0006508">
    <property type="term" value="P:proteolysis"/>
    <property type="evidence" value="ECO:0007669"/>
    <property type="project" value="UniProtKB-KW"/>
</dbReference>
<organism evidence="6 7">
    <name type="scientific">Oleidesulfovibrio alaskensis (strain ATCC BAA-1058 / DSM 17464 / G20)</name>
    <name type="common">Desulfovibrio alaskensis</name>
    <dbReference type="NCBI Taxonomy" id="207559"/>
    <lineage>
        <taxon>Bacteria</taxon>
        <taxon>Pseudomonadati</taxon>
        <taxon>Thermodesulfobacteriota</taxon>
        <taxon>Desulfovibrionia</taxon>
        <taxon>Desulfovibrionales</taxon>
        <taxon>Desulfovibrionaceae</taxon>
        <taxon>Oleidesulfovibrio</taxon>
    </lineage>
</organism>
<evidence type="ECO:0000313" key="6">
    <source>
        <dbReference type="EMBL" id="ABB36925.2"/>
    </source>
</evidence>
<dbReference type="EMBL" id="CP000112">
    <property type="protein sequence ID" value="ABB36925.2"/>
    <property type="molecule type" value="Genomic_DNA"/>
</dbReference>
<keyword evidence="7" id="KW-1185">Reference proteome</keyword>
<dbReference type="HOGENOM" id="CLU_016043_8_0_7"/>
<dbReference type="PANTHER" id="PTHR47053:SF1">
    <property type="entry name" value="MUREIN DD-ENDOPEPTIDASE MEPH-RELATED"/>
    <property type="match status" value="1"/>
</dbReference>
<gene>
    <name evidence="6" type="ordered locus">Dde_0124</name>
</gene>
<comment type="similarity">
    <text evidence="1">Belongs to the peptidase C40 family.</text>
</comment>
<accession>Q317H1</accession>
<dbReference type="GO" id="GO:0008234">
    <property type="term" value="F:cysteine-type peptidase activity"/>
    <property type="evidence" value="ECO:0007669"/>
    <property type="project" value="UniProtKB-KW"/>
</dbReference>
<evidence type="ECO:0000313" key="7">
    <source>
        <dbReference type="Proteomes" id="UP000002710"/>
    </source>
</evidence>
<evidence type="ECO:0000256" key="4">
    <source>
        <dbReference type="ARBA" id="ARBA00022807"/>
    </source>
</evidence>
<dbReference type="KEGG" id="dde:Dde_0124"/>
<dbReference type="PROSITE" id="PS51935">
    <property type="entry name" value="NLPC_P60"/>
    <property type="match status" value="1"/>
</dbReference>
<dbReference type="Pfam" id="PF00877">
    <property type="entry name" value="NLPC_P60"/>
    <property type="match status" value="1"/>
</dbReference>
<dbReference type="STRING" id="207559.Dde_0124"/>
<dbReference type="Proteomes" id="UP000002710">
    <property type="component" value="Chromosome"/>
</dbReference>
<evidence type="ECO:0000259" key="5">
    <source>
        <dbReference type="PROSITE" id="PS51935"/>
    </source>
</evidence>
<dbReference type="eggNOG" id="COG0791">
    <property type="taxonomic scope" value="Bacteria"/>
</dbReference>
<dbReference type="SUPFAM" id="SSF54001">
    <property type="entry name" value="Cysteine proteinases"/>
    <property type="match status" value="1"/>
</dbReference>
<protein>
    <submittedName>
        <fullName evidence="6">NLP/P60 protein</fullName>
    </submittedName>
</protein>
<keyword evidence="4" id="KW-0788">Thiol protease</keyword>
<evidence type="ECO:0000256" key="1">
    <source>
        <dbReference type="ARBA" id="ARBA00007074"/>
    </source>
</evidence>
<dbReference type="AlphaFoldDB" id="Q317H1"/>
<reference evidence="6 7" key="1">
    <citation type="journal article" date="2011" name="J. Bacteriol.">
        <title>Complete genome sequence and updated annotation of Desulfovibrio alaskensis G20.</title>
        <authorList>
            <person name="Hauser L.J."/>
            <person name="Land M.L."/>
            <person name="Brown S.D."/>
            <person name="Larimer F."/>
            <person name="Keller K.L."/>
            <person name="Rapp-Giles B.J."/>
            <person name="Price M.N."/>
            <person name="Lin M."/>
            <person name="Bruce D.C."/>
            <person name="Detter J.C."/>
            <person name="Tapia R."/>
            <person name="Han C.S."/>
            <person name="Goodwin L.A."/>
            <person name="Cheng J.F."/>
            <person name="Pitluck S."/>
            <person name="Copeland A."/>
            <person name="Lucas S."/>
            <person name="Nolan M."/>
            <person name="Lapidus A.L."/>
            <person name="Palumbo A.V."/>
            <person name="Wall J.D."/>
        </authorList>
    </citation>
    <scope>NUCLEOTIDE SEQUENCE [LARGE SCALE GENOMIC DNA]</scope>
    <source>
        <strain evidence="7">ATCC BAA 1058 / DSM 17464 / G20</strain>
    </source>
</reference>
<dbReference type="Gene3D" id="3.90.1720.10">
    <property type="entry name" value="endopeptidase domain like (from Nostoc punctiforme)"/>
    <property type="match status" value="1"/>
</dbReference>
<evidence type="ECO:0000256" key="2">
    <source>
        <dbReference type="ARBA" id="ARBA00022670"/>
    </source>
</evidence>